<gene>
    <name evidence="1" type="ORF">ACFOZ4_21065</name>
</gene>
<dbReference type="EMBL" id="JBHSAY010000009">
    <property type="protein sequence ID" value="MFC4133110.1"/>
    <property type="molecule type" value="Genomic_DNA"/>
</dbReference>
<comment type="caution">
    <text evidence="1">The sequence shown here is derived from an EMBL/GenBank/DDBJ whole genome shotgun (WGS) entry which is preliminary data.</text>
</comment>
<evidence type="ECO:0000313" key="1">
    <source>
        <dbReference type="EMBL" id="MFC4133110.1"/>
    </source>
</evidence>
<evidence type="ECO:0000313" key="2">
    <source>
        <dbReference type="Proteomes" id="UP001595816"/>
    </source>
</evidence>
<proteinExistence type="predicted"/>
<name>A0ABV8LQ07_9ACTN</name>
<dbReference type="Proteomes" id="UP001595816">
    <property type="component" value="Unassembled WGS sequence"/>
</dbReference>
<sequence>MSFLNPDLVTFELRDGEPVLSLAVEVPTGPDEGWSLMNRLTVCVVDGPGDAGYLFPRLGGPGGDKAPQGWDEAVVRAGGSTVVFGTGTQNRTLFAPSVD</sequence>
<organism evidence="1 2">
    <name type="scientific">Hamadaea flava</name>
    <dbReference type="NCBI Taxonomy" id="1742688"/>
    <lineage>
        <taxon>Bacteria</taxon>
        <taxon>Bacillati</taxon>
        <taxon>Actinomycetota</taxon>
        <taxon>Actinomycetes</taxon>
        <taxon>Micromonosporales</taxon>
        <taxon>Micromonosporaceae</taxon>
        <taxon>Hamadaea</taxon>
    </lineage>
</organism>
<protein>
    <submittedName>
        <fullName evidence="1">Uncharacterized protein</fullName>
    </submittedName>
</protein>
<dbReference type="RefSeq" id="WP_253751719.1">
    <property type="nucleotide sequence ID" value="NZ_JAMZDZ010000001.1"/>
</dbReference>
<keyword evidence="2" id="KW-1185">Reference proteome</keyword>
<reference evidence="2" key="1">
    <citation type="journal article" date="2019" name="Int. J. Syst. Evol. Microbiol.">
        <title>The Global Catalogue of Microorganisms (GCM) 10K type strain sequencing project: providing services to taxonomists for standard genome sequencing and annotation.</title>
        <authorList>
            <consortium name="The Broad Institute Genomics Platform"/>
            <consortium name="The Broad Institute Genome Sequencing Center for Infectious Disease"/>
            <person name="Wu L."/>
            <person name="Ma J."/>
        </authorList>
    </citation>
    <scope>NUCLEOTIDE SEQUENCE [LARGE SCALE GENOMIC DNA]</scope>
    <source>
        <strain evidence="2">CGMCC 4.7289</strain>
    </source>
</reference>
<accession>A0ABV8LQ07</accession>